<evidence type="ECO:0000256" key="2">
    <source>
        <dbReference type="SAM" id="Phobius"/>
    </source>
</evidence>
<organism evidence="3 4">
    <name type="scientific">Ruania alba</name>
    <dbReference type="NCBI Taxonomy" id="648782"/>
    <lineage>
        <taxon>Bacteria</taxon>
        <taxon>Bacillati</taxon>
        <taxon>Actinomycetota</taxon>
        <taxon>Actinomycetes</taxon>
        <taxon>Micrococcales</taxon>
        <taxon>Ruaniaceae</taxon>
        <taxon>Ruania</taxon>
    </lineage>
</organism>
<dbReference type="OrthoDB" id="4485680at2"/>
<dbReference type="STRING" id="648782.SAMN04488554_0736"/>
<keyword evidence="2" id="KW-0812">Transmembrane</keyword>
<feature type="transmembrane region" description="Helical" evidence="2">
    <location>
        <begin position="12"/>
        <end position="32"/>
    </location>
</feature>
<dbReference type="EMBL" id="FNTX01000001">
    <property type="protein sequence ID" value="SED80275.1"/>
    <property type="molecule type" value="Genomic_DNA"/>
</dbReference>
<dbReference type="Proteomes" id="UP000199220">
    <property type="component" value="Unassembled WGS sequence"/>
</dbReference>
<name>A0A1H5DN05_9MICO</name>
<accession>A0A1H5DN05</accession>
<protein>
    <submittedName>
        <fullName evidence="3">Uncharacterized protein</fullName>
    </submittedName>
</protein>
<sequence>MAQRGGLGPGAIALIVLDSLLIIALVVILVTWPDSGTPDGSRSEDEATAAEEAAGDADSDASEESTEGETDAAEVEVPEDALDVADFVLPSGNIWCEITGDAATCVIESFGFSPPSIDDCAAAESGYRWRVTADGATPVCGEAPNQPGDLTELGYGEATAVGDFLCESTEDGAICRSISTGSGFQIARGGTRTF</sequence>
<keyword evidence="2" id="KW-1133">Transmembrane helix</keyword>
<reference evidence="4" key="1">
    <citation type="submission" date="2016-10" db="EMBL/GenBank/DDBJ databases">
        <authorList>
            <person name="Varghese N."/>
            <person name="Submissions S."/>
        </authorList>
    </citation>
    <scope>NUCLEOTIDE SEQUENCE [LARGE SCALE GENOMIC DNA]</scope>
    <source>
        <strain evidence="4">DSM 21368</strain>
    </source>
</reference>
<keyword evidence="4" id="KW-1185">Reference proteome</keyword>
<evidence type="ECO:0000313" key="4">
    <source>
        <dbReference type="Proteomes" id="UP000199220"/>
    </source>
</evidence>
<evidence type="ECO:0000256" key="1">
    <source>
        <dbReference type="SAM" id="MobiDB-lite"/>
    </source>
</evidence>
<dbReference type="RefSeq" id="WP_139177576.1">
    <property type="nucleotide sequence ID" value="NZ_FNTX01000001.1"/>
</dbReference>
<feature type="compositionally biased region" description="Acidic residues" evidence="1">
    <location>
        <begin position="46"/>
        <end position="79"/>
    </location>
</feature>
<feature type="region of interest" description="Disordered" evidence="1">
    <location>
        <begin position="35"/>
        <end position="79"/>
    </location>
</feature>
<gene>
    <name evidence="3" type="ORF">SAMN04488554_0736</name>
</gene>
<keyword evidence="2" id="KW-0472">Membrane</keyword>
<proteinExistence type="predicted"/>
<dbReference type="AlphaFoldDB" id="A0A1H5DN05"/>
<evidence type="ECO:0000313" key="3">
    <source>
        <dbReference type="EMBL" id="SED80275.1"/>
    </source>
</evidence>